<sequence length="78" mass="8893">MPSHEVTRLGRHLKQCLHFCRLSTSNVCDVCYVKASVKFPAFSPSSPSTFGFILSNLIVHYVKLQYKCTESRENDQVL</sequence>
<accession>A0A0M9WCP8</accession>
<organism evidence="1 2">
    <name type="scientific">Penicillium nordicum</name>
    <dbReference type="NCBI Taxonomy" id="229535"/>
    <lineage>
        <taxon>Eukaryota</taxon>
        <taxon>Fungi</taxon>
        <taxon>Dikarya</taxon>
        <taxon>Ascomycota</taxon>
        <taxon>Pezizomycotina</taxon>
        <taxon>Eurotiomycetes</taxon>
        <taxon>Eurotiomycetidae</taxon>
        <taxon>Eurotiales</taxon>
        <taxon>Aspergillaceae</taxon>
        <taxon>Penicillium</taxon>
    </lineage>
</organism>
<evidence type="ECO:0000313" key="2">
    <source>
        <dbReference type="Proteomes" id="UP000037696"/>
    </source>
</evidence>
<dbReference type="Proteomes" id="UP000037696">
    <property type="component" value="Unassembled WGS sequence"/>
</dbReference>
<proteinExistence type="predicted"/>
<dbReference type="AlphaFoldDB" id="A0A0M9WCP8"/>
<reference evidence="1 2" key="1">
    <citation type="submission" date="2015-08" db="EMBL/GenBank/DDBJ databases">
        <title>Genome sequencing of Penicillium nordicum.</title>
        <authorList>
            <person name="Nguyen H.D."/>
            <person name="Seifert K.A."/>
        </authorList>
    </citation>
    <scope>NUCLEOTIDE SEQUENCE [LARGE SCALE GENOMIC DNA]</scope>
    <source>
        <strain evidence="1 2">DAOMC 185683</strain>
    </source>
</reference>
<dbReference type="EMBL" id="LHQQ01000184">
    <property type="protein sequence ID" value="KOS39885.1"/>
    <property type="molecule type" value="Genomic_DNA"/>
</dbReference>
<keyword evidence="2" id="KW-1185">Reference proteome</keyword>
<protein>
    <submittedName>
        <fullName evidence="1">Uncharacterized protein</fullName>
    </submittedName>
</protein>
<comment type="caution">
    <text evidence="1">The sequence shown here is derived from an EMBL/GenBank/DDBJ whole genome shotgun (WGS) entry which is preliminary data.</text>
</comment>
<gene>
    <name evidence="1" type="ORF">ACN38_g9261</name>
</gene>
<name>A0A0M9WCP8_9EURO</name>
<evidence type="ECO:0000313" key="1">
    <source>
        <dbReference type="EMBL" id="KOS39885.1"/>
    </source>
</evidence>